<gene>
    <name evidence="1" type="ordered locus">Sinac_4764</name>
</gene>
<dbReference type="OrthoDB" id="274570at2"/>
<dbReference type="Proteomes" id="UP000010798">
    <property type="component" value="Chromosome"/>
</dbReference>
<evidence type="ECO:0000313" key="1">
    <source>
        <dbReference type="EMBL" id="AGA28931.1"/>
    </source>
</evidence>
<name>L0DJX1_SINAD</name>
<keyword evidence="2" id="KW-1185">Reference proteome</keyword>
<dbReference type="RefSeq" id="WP_015248045.1">
    <property type="nucleotide sequence ID" value="NC_019892.1"/>
</dbReference>
<accession>L0DJX1</accession>
<proteinExistence type="predicted"/>
<dbReference type="NCBIfam" id="NF047593">
    <property type="entry name" value="IS66_ISAeme5_TnpA"/>
    <property type="match status" value="1"/>
</dbReference>
<dbReference type="HOGENOM" id="CLU_2048181_0_0_0"/>
<dbReference type="eggNOG" id="ENOG5030TZU">
    <property type="taxonomic scope" value="Bacteria"/>
</dbReference>
<sequence>MARPKDPSLERDWRQRLERHSHCGLSIAAFCARERISTASFHAWKRRLAARSSPPRPVPPLFVPLHLGSLPHAEGRSPRPAVELELPHQVRLRFDSPPEPEWLGRVVAALAGLSRQEVTP</sequence>
<reference evidence="1 2" key="1">
    <citation type="submission" date="2012-02" db="EMBL/GenBank/DDBJ databases">
        <title>Complete sequence of chromosome of Singulisphaera acidiphila DSM 18658.</title>
        <authorList>
            <consortium name="US DOE Joint Genome Institute (JGI-PGF)"/>
            <person name="Lucas S."/>
            <person name="Copeland A."/>
            <person name="Lapidus A."/>
            <person name="Glavina del Rio T."/>
            <person name="Dalin E."/>
            <person name="Tice H."/>
            <person name="Bruce D."/>
            <person name="Goodwin L."/>
            <person name="Pitluck S."/>
            <person name="Peters L."/>
            <person name="Ovchinnikova G."/>
            <person name="Chertkov O."/>
            <person name="Kyrpides N."/>
            <person name="Mavromatis K."/>
            <person name="Ivanova N."/>
            <person name="Brettin T."/>
            <person name="Detter J.C."/>
            <person name="Han C."/>
            <person name="Larimer F."/>
            <person name="Land M."/>
            <person name="Hauser L."/>
            <person name="Markowitz V."/>
            <person name="Cheng J.-F."/>
            <person name="Hugenholtz P."/>
            <person name="Woyke T."/>
            <person name="Wu D."/>
            <person name="Tindall B."/>
            <person name="Pomrenke H."/>
            <person name="Brambilla E."/>
            <person name="Klenk H.-P."/>
            <person name="Eisen J.A."/>
        </authorList>
    </citation>
    <scope>NUCLEOTIDE SEQUENCE [LARGE SCALE GENOMIC DNA]</scope>
    <source>
        <strain evidence="2">ATCC BAA-1392 / DSM 18658 / VKM B-2454 / MOB10</strain>
    </source>
</reference>
<evidence type="ECO:0008006" key="3">
    <source>
        <dbReference type="Google" id="ProtNLM"/>
    </source>
</evidence>
<dbReference type="KEGG" id="saci:Sinac_4764"/>
<organism evidence="1 2">
    <name type="scientific">Singulisphaera acidiphila (strain ATCC BAA-1392 / DSM 18658 / VKM B-2454 / MOB10)</name>
    <dbReference type="NCBI Taxonomy" id="886293"/>
    <lineage>
        <taxon>Bacteria</taxon>
        <taxon>Pseudomonadati</taxon>
        <taxon>Planctomycetota</taxon>
        <taxon>Planctomycetia</taxon>
        <taxon>Isosphaerales</taxon>
        <taxon>Isosphaeraceae</taxon>
        <taxon>Singulisphaera</taxon>
    </lineage>
</organism>
<evidence type="ECO:0000313" key="2">
    <source>
        <dbReference type="Proteomes" id="UP000010798"/>
    </source>
</evidence>
<dbReference type="AlphaFoldDB" id="L0DJX1"/>
<protein>
    <recommendedName>
        <fullName evidence="3">Transposase</fullName>
    </recommendedName>
</protein>
<dbReference type="EMBL" id="CP003364">
    <property type="protein sequence ID" value="AGA28931.1"/>
    <property type="molecule type" value="Genomic_DNA"/>
</dbReference>